<protein>
    <recommendedName>
        <fullName evidence="4">Tetratricopeptide repeat protein</fullName>
    </recommendedName>
</protein>
<dbReference type="Proteomes" id="UP001501747">
    <property type="component" value="Unassembled WGS sequence"/>
</dbReference>
<proteinExistence type="predicted"/>
<feature type="region of interest" description="Disordered" evidence="1">
    <location>
        <begin position="156"/>
        <end position="176"/>
    </location>
</feature>
<sequence length="566" mass="63174">MCAGHSHGREEREVSVLVVAASQNNGNNDTARAQSRAKNLREKGFSWAQIVDVLAFDNQVGPLRLYRLAHNRSAAHVVDEFNRLDPAATATLRVQRLYDYEMWPDGGRRPSMWVLPVLARMYCAAARALLTDATYASYSAEDQAAIDAADFSHLDQNRARPAAPPASTSTSAEQPRRFTDALDIPAPEPVNGLDQLLVPTRDESFELFRAVTRTEPDPGRQETLFRLAQVFGGVSGLPVVRKLRLEERERLATATFSTHRPDASTIEIFKNVTGMCRHLDDSKGPEPVLKAVLRYRSVVGEMLDGVSRSALERDLVQVYAELSQLAGWLLYDVGRYPAADRYFREGLAAAHAIKDVRTITFIHCCLAHMAIFREQIPKALDHVFAARGWAAQSGSALLATYAEQMAAWGYSTDGQEIATSRALNRVESLLPDRLADDDPEYLYFVDRGFSVGFQAGSWVRLNQSKRALQASESALELTAPDLVRNRGFRLIDRAKALVLQKEIPEAVRVLEEIAEIVAGHSSVRVGEWMFDVRRSLQPWARSPEVKQFDERLVHLGLSPRQPTIRT</sequence>
<evidence type="ECO:0000313" key="3">
    <source>
        <dbReference type="Proteomes" id="UP001501747"/>
    </source>
</evidence>
<reference evidence="3" key="1">
    <citation type="journal article" date="2019" name="Int. J. Syst. Evol. Microbiol.">
        <title>The Global Catalogue of Microorganisms (GCM) 10K type strain sequencing project: providing services to taxonomists for standard genome sequencing and annotation.</title>
        <authorList>
            <consortium name="The Broad Institute Genomics Platform"/>
            <consortium name="The Broad Institute Genome Sequencing Center for Infectious Disease"/>
            <person name="Wu L."/>
            <person name="Ma J."/>
        </authorList>
    </citation>
    <scope>NUCLEOTIDE SEQUENCE [LARGE SCALE GENOMIC DNA]</scope>
    <source>
        <strain evidence="3">JCM 17342</strain>
    </source>
</reference>
<evidence type="ECO:0008006" key="4">
    <source>
        <dbReference type="Google" id="ProtNLM"/>
    </source>
</evidence>
<accession>A0ABP7R2P9</accession>
<dbReference type="EMBL" id="BAABAL010000004">
    <property type="protein sequence ID" value="GAA3991103.1"/>
    <property type="molecule type" value="Genomic_DNA"/>
</dbReference>
<keyword evidence="3" id="KW-1185">Reference proteome</keyword>
<dbReference type="InterPro" id="IPR011990">
    <property type="entry name" value="TPR-like_helical_dom_sf"/>
</dbReference>
<dbReference type="SUPFAM" id="SSF48452">
    <property type="entry name" value="TPR-like"/>
    <property type="match status" value="1"/>
</dbReference>
<comment type="caution">
    <text evidence="2">The sequence shown here is derived from an EMBL/GenBank/DDBJ whole genome shotgun (WGS) entry which is preliminary data.</text>
</comment>
<feature type="compositionally biased region" description="Low complexity" evidence="1">
    <location>
        <begin position="159"/>
        <end position="172"/>
    </location>
</feature>
<organism evidence="2 3">
    <name type="scientific">Allokutzneria multivorans</name>
    <dbReference type="NCBI Taxonomy" id="1142134"/>
    <lineage>
        <taxon>Bacteria</taxon>
        <taxon>Bacillati</taxon>
        <taxon>Actinomycetota</taxon>
        <taxon>Actinomycetes</taxon>
        <taxon>Pseudonocardiales</taxon>
        <taxon>Pseudonocardiaceae</taxon>
        <taxon>Allokutzneria</taxon>
    </lineage>
</organism>
<dbReference type="Gene3D" id="1.25.40.10">
    <property type="entry name" value="Tetratricopeptide repeat domain"/>
    <property type="match status" value="1"/>
</dbReference>
<evidence type="ECO:0000256" key="1">
    <source>
        <dbReference type="SAM" id="MobiDB-lite"/>
    </source>
</evidence>
<gene>
    <name evidence="2" type="ORF">GCM10022247_07410</name>
</gene>
<name>A0ABP7R2P9_9PSEU</name>
<evidence type="ECO:0000313" key="2">
    <source>
        <dbReference type="EMBL" id="GAA3991103.1"/>
    </source>
</evidence>